<dbReference type="EMBL" id="JMCG01000001">
    <property type="protein sequence ID" value="KGK10154.1"/>
    <property type="molecule type" value="Genomic_DNA"/>
</dbReference>
<keyword evidence="2" id="KW-1185">Reference proteome</keyword>
<name>A0A099LR69_9VIBR</name>
<evidence type="ECO:0000313" key="1">
    <source>
        <dbReference type="EMBL" id="KGK10154.1"/>
    </source>
</evidence>
<dbReference type="AlphaFoldDB" id="A0A099LR69"/>
<reference evidence="1 2" key="1">
    <citation type="submission" date="2014-04" db="EMBL/GenBank/DDBJ databases">
        <title>Genome sequencing of Vibrio navarrensis strains.</title>
        <authorList>
            <person name="Gladney L.M."/>
            <person name="Katz L.S."/>
            <person name="Marino-Ramirez L."/>
            <person name="Jordan I.K."/>
        </authorList>
    </citation>
    <scope>NUCLEOTIDE SEQUENCE [LARGE SCALE GENOMIC DNA]</scope>
    <source>
        <strain evidence="1 2">ATCC 51183</strain>
    </source>
</reference>
<sequence>MINNIYGGLLSILWRTAQIVFWGEERKRRFWVLGPWFWESKGGREGPMVLWSCGPVVLWSCGPVGKAKSVTRESKALGSRKARAEEREKKVLGSGPWVLGRAKAGKAGNEFSRS</sequence>
<evidence type="ECO:0000313" key="2">
    <source>
        <dbReference type="Proteomes" id="UP000029994"/>
    </source>
</evidence>
<accession>A0A099LR69</accession>
<organism evidence="1 2">
    <name type="scientific">Vibrio navarrensis</name>
    <dbReference type="NCBI Taxonomy" id="29495"/>
    <lineage>
        <taxon>Bacteria</taxon>
        <taxon>Pseudomonadati</taxon>
        <taxon>Pseudomonadota</taxon>
        <taxon>Gammaproteobacteria</taxon>
        <taxon>Vibrionales</taxon>
        <taxon>Vibrionaceae</taxon>
        <taxon>Vibrio</taxon>
    </lineage>
</organism>
<dbReference type="RefSeq" id="WP_039422826.1">
    <property type="nucleotide sequence ID" value="NZ_JMCG01000001.1"/>
</dbReference>
<protein>
    <submittedName>
        <fullName evidence="1">Uncharacterized protein</fullName>
    </submittedName>
</protein>
<proteinExistence type="predicted"/>
<comment type="caution">
    <text evidence="1">The sequence shown here is derived from an EMBL/GenBank/DDBJ whole genome shotgun (WGS) entry which is preliminary data.</text>
</comment>
<dbReference type="GeneID" id="93875756"/>
<gene>
    <name evidence="1" type="ORF">EA26_02025</name>
</gene>
<dbReference type="Proteomes" id="UP000029994">
    <property type="component" value="Unassembled WGS sequence"/>
</dbReference>